<name>A0ABM3R014_SPIOL</name>
<sequence length="525" mass="59568">METGGAKTKGKGKGKGKGKEKGNDKGKKKTHYLPPACYTLSKLEKRLFCECLYGIKAPSGYSSNMKRFVSLNGELKLTSMKSHDCHVMMQTFLPIAIRGILPKHVRHSITSLCSFFNTICSKVLDPSTLDELQNKVIQTLCEFEMYFPPSFFDIMVHLISHLVREIKLCGLVFLRWCYPFERHMGVLQDKVRNPAQPEGSMIQGNVGEEVGNFVAEYLAKPEPIGLPTSRYEGRLEGKGTIGSKLISPPTHKLLQAHLYVLHHILAVHPYLVMHKQELANEYPSKGERELTQLHNREFIKWFQNKVMGELEVAGNTVCETVQYLALGPWEAVQSYQGYDVNGYTFWTERQDQKSLSVQNSGVSLVASSREYASAKDGSPVDAELSYYGRVQDIWELKYGTKLTVGLFWCKWADNNKRCVKRDDPCGFTLVDLGRLRETEEPFILVSQAKQIFYITDPADKKWSIVVPGKRNILGVGDVEDEDEYDAFDDTPPFTNLKTEVTNNVDNDTNYMRFDHTEGILVDDEI</sequence>
<dbReference type="InterPro" id="IPR025452">
    <property type="entry name" value="DUF4218"/>
</dbReference>
<feature type="domain" description="DUF4216" evidence="2">
    <location>
        <begin position="394"/>
        <end position="465"/>
    </location>
</feature>
<evidence type="ECO:0000313" key="4">
    <source>
        <dbReference type="Proteomes" id="UP000813463"/>
    </source>
</evidence>
<feature type="domain" description="DUF4218" evidence="3">
    <location>
        <begin position="119"/>
        <end position="220"/>
    </location>
</feature>
<evidence type="ECO:0000259" key="3">
    <source>
        <dbReference type="Pfam" id="PF13960"/>
    </source>
</evidence>
<reference evidence="5" key="2">
    <citation type="submission" date="2025-08" db="UniProtKB">
        <authorList>
            <consortium name="RefSeq"/>
        </authorList>
    </citation>
    <scope>IDENTIFICATION</scope>
    <source>
        <tissue evidence="5">Leaf</tissue>
    </source>
</reference>
<evidence type="ECO:0000256" key="1">
    <source>
        <dbReference type="SAM" id="MobiDB-lite"/>
    </source>
</evidence>
<organism evidence="4 5">
    <name type="scientific">Spinacia oleracea</name>
    <name type="common">Spinach</name>
    <dbReference type="NCBI Taxonomy" id="3562"/>
    <lineage>
        <taxon>Eukaryota</taxon>
        <taxon>Viridiplantae</taxon>
        <taxon>Streptophyta</taxon>
        <taxon>Embryophyta</taxon>
        <taxon>Tracheophyta</taxon>
        <taxon>Spermatophyta</taxon>
        <taxon>Magnoliopsida</taxon>
        <taxon>eudicotyledons</taxon>
        <taxon>Gunneridae</taxon>
        <taxon>Pentapetalae</taxon>
        <taxon>Caryophyllales</taxon>
        <taxon>Chenopodiaceae</taxon>
        <taxon>Chenopodioideae</taxon>
        <taxon>Anserineae</taxon>
        <taxon>Spinacia</taxon>
    </lineage>
</organism>
<evidence type="ECO:0008006" key="6">
    <source>
        <dbReference type="Google" id="ProtNLM"/>
    </source>
</evidence>
<accession>A0ABM3R014</accession>
<dbReference type="GeneID" id="130463772"/>
<evidence type="ECO:0000259" key="2">
    <source>
        <dbReference type="Pfam" id="PF13952"/>
    </source>
</evidence>
<dbReference type="Pfam" id="PF13960">
    <property type="entry name" value="DUF4218"/>
    <property type="match status" value="1"/>
</dbReference>
<dbReference type="PANTHER" id="PTHR48258">
    <property type="entry name" value="DUF4218 DOMAIN-CONTAINING PROTEIN-RELATED"/>
    <property type="match status" value="1"/>
</dbReference>
<dbReference type="Proteomes" id="UP000813463">
    <property type="component" value="Chromosome 1"/>
</dbReference>
<feature type="region of interest" description="Disordered" evidence="1">
    <location>
        <begin position="1"/>
        <end position="28"/>
    </location>
</feature>
<dbReference type="Pfam" id="PF13952">
    <property type="entry name" value="DUF4216"/>
    <property type="match status" value="1"/>
</dbReference>
<reference evidence="4" key="1">
    <citation type="journal article" date="2021" name="Nat. Commun.">
        <title>Genomic analyses provide insights into spinach domestication and the genetic basis of agronomic traits.</title>
        <authorList>
            <person name="Cai X."/>
            <person name="Sun X."/>
            <person name="Xu C."/>
            <person name="Sun H."/>
            <person name="Wang X."/>
            <person name="Ge C."/>
            <person name="Zhang Z."/>
            <person name="Wang Q."/>
            <person name="Fei Z."/>
            <person name="Jiao C."/>
            <person name="Wang Q."/>
        </authorList>
    </citation>
    <scope>NUCLEOTIDE SEQUENCE [LARGE SCALE GENOMIC DNA]</scope>
    <source>
        <strain evidence="4">cv. Varoflay</strain>
    </source>
</reference>
<dbReference type="InterPro" id="IPR025312">
    <property type="entry name" value="DUF4216"/>
</dbReference>
<dbReference type="RefSeq" id="XP_056688981.1">
    <property type="nucleotide sequence ID" value="XM_056833003.1"/>
</dbReference>
<proteinExistence type="predicted"/>
<evidence type="ECO:0000313" key="5">
    <source>
        <dbReference type="RefSeq" id="XP_056688981.1"/>
    </source>
</evidence>
<dbReference type="PANTHER" id="PTHR48258:SF9">
    <property type="entry name" value="OS01G0348150 PROTEIN"/>
    <property type="match status" value="1"/>
</dbReference>
<keyword evidence="4" id="KW-1185">Reference proteome</keyword>
<protein>
    <recommendedName>
        <fullName evidence="6">DUF4216 domain-containing protein</fullName>
    </recommendedName>
</protein>
<gene>
    <name evidence="5" type="primary">LOC130463772</name>
</gene>